<accession>A0ABR2HWC2</accession>
<organism evidence="2 3">
    <name type="scientific">Tritrichomonas musculus</name>
    <dbReference type="NCBI Taxonomy" id="1915356"/>
    <lineage>
        <taxon>Eukaryota</taxon>
        <taxon>Metamonada</taxon>
        <taxon>Parabasalia</taxon>
        <taxon>Tritrichomonadida</taxon>
        <taxon>Tritrichomonadidae</taxon>
        <taxon>Tritrichomonas</taxon>
    </lineage>
</organism>
<name>A0ABR2HWC2_9EUKA</name>
<dbReference type="EMBL" id="JAPFFF010000021">
    <property type="protein sequence ID" value="KAK8853930.1"/>
    <property type="molecule type" value="Genomic_DNA"/>
</dbReference>
<gene>
    <name evidence="2" type="ORF">M9Y10_016477</name>
</gene>
<reference evidence="2 3" key="1">
    <citation type="submission" date="2024-04" db="EMBL/GenBank/DDBJ databases">
        <title>Tritrichomonas musculus Genome.</title>
        <authorList>
            <person name="Alves-Ferreira E."/>
            <person name="Grigg M."/>
            <person name="Lorenzi H."/>
            <person name="Galac M."/>
        </authorList>
    </citation>
    <scope>NUCLEOTIDE SEQUENCE [LARGE SCALE GENOMIC DNA]</scope>
    <source>
        <strain evidence="2 3">EAF2021</strain>
    </source>
</reference>
<proteinExistence type="predicted"/>
<comment type="caution">
    <text evidence="2">The sequence shown here is derived from an EMBL/GenBank/DDBJ whole genome shotgun (WGS) entry which is preliminary data.</text>
</comment>
<evidence type="ECO:0000313" key="2">
    <source>
        <dbReference type="EMBL" id="KAK8853930.1"/>
    </source>
</evidence>
<evidence type="ECO:0000256" key="1">
    <source>
        <dbReference type="SAM" id="MobiDB-lite"/>
    </source>
</evidence>
<feature type="compositionally biased region" description="Polar residues" evidence="1">
    <location>
        <begin position="498"/>
        <end position="528"/>
    </location>
</feature>
<evidence type="ECO:0000313" key="3">
    <source>
        <dbReference type="Proteomes" id="UP001470230"/>
    </source>
</evidence>
<feature type="region of interest" description="Disordered" evidence="1">
    <location>
        <begin position="478"/>
        <end position="536"/>
    </location>
</feature>
<sequence length="536" mass="62029">MLFSLINISPPLAIIYESAENDQMFWNKLMQITRKLTEQPIIPSPLSNFSDFIIFLYDHRYEMEIKTCDQVIFLLELMLDNITEHFLLWRFPELLSDPVLYINTLYYMNAKHHPIMRNFTTVYGHIDLIFDRFIPQLTINSPVSLIELLVALFVEKIRFVTNLTDIAESLFDKLIPIITSEVCVINNVSLTISAFRAATFIFTLTQGRFSHDHHVDWYNQILDASFSQPIITEIGILFSINNRINGYSKVQLCKAIIEHIKSSNKSISASSSSSTEVQNISSSSSQSLMLDHINPKCLCYLTELVLLTNAKKWLFAIQFFFELGTSNFFIRLVILENLKPLLKNEANVSIRLWVTFYIKRCFQFIALAQMSNKYSKRRETIINFYNSLYMLNVEYINKQLSICYSSLMKSGKINPQGLIIKDDENFDPDFIHEIDRMTKKPINLKQLLTDYNIIEKKIPSHFSSISCRSNASQNFKLQVKPRSINSQGTSPLFRHSKPTITSPNPNANKASQTRNRSSMTQSKSTVFSSAKYYRKK</sequence>
<keyword evidence="3" id="KW-1185">Reference proteome</keyword>
<dbReference type="Proteomes" id="UP001470230">
    <property type="component" value="Unassembled WGS sequence"/>
</dbReference>
<protein>
    <submittedName>
        <fullName evidence="2">Uncharacterized protein</fullName>
    </submittedName>
</protein>